<dbReference type="Gene3D" id="3.90.70.10">
    <property type="entry name" value="Cysteine proteinases"/>
    <property type="match status" value="1"/>
</dbReference>
<evidence type="ECO:0000313" key="11">
    <source>
        <dbReference type="EMBL" id="MBF5058925.1"/>
    </source>
</evidence>
<comment type="caution">
    <text evidence="11">The sequence shown here is derived from an EMBL/GenBank/DDBJ whole genome shotgun (WGS) entry which is preliminary data.</text>
</comment>
<keyword evidence="12" id="KW-1185">Reference proteome</keyword>
<feature type="compositionally biased region" description="Basic and acidic residues" evidence="9">
    <location>
        <begin position="667"/>
        <end position="677"/>
    </location>
</feature>
<accession>A0ABS0AXR1</accession>
<evidence type="ECO:0000256" key="2">
    <source>
        <dbReference type="ARBA" id="ARBA00009085"/>
    </source>
</evidence>
<dbReference type="PANTHER" id="PTHR24006">
    <property type="entry name" value="UBIQUITIN CARBOXYL-TERMINAL HYDROLASE"/>
    <property type="match status" value="1"/>
</dbReference>
<comment type="similarity">
    <text evidence="2">Belongs to the peptidase C19 family.</text>
</comment>
<gene>
    <name evidence="11" type="ORF">NEPTK9_000425</name>
</gene>
<reference evidence="11 12" key="1">
    <citation type="submission" date="2020-01" db="EMBL/GenBank/DDBJ databases">
        <title>Draft genome sequence of Cand. Neptunochlamydia vexilliferae K9.</title>
        <authorList>
            <person name="Schulz F."/>
            <person name="Koestlbacher S."/>
            <person name="Wascher F."/>
            <person name="Pizzetti I."/>
            <person name="Horn M."/>
        </authorList>
    </citation>
    <scope>NUCLEOTIDE SEQUENCE [LARGE SCALE GENOMIC DNA]</scope>
    <source>
        <strain evidence="11 12">K9</strain>
    </source>
</reference>
<evidence type="ECO:0000313" key="12">
    <source>
        <dbReference type="Proteomes" id="UP001194714"/>
    </source>
</evidence>
<evidence type="ECO:0000256" key="4">
    <source>
        <dbReference type="ARBA" id="ARBA00022670"/>
    </source>
</evidence>
<feature type="region of interest" description="Disordered" evidence="9">
    <location>
        <begin position="654"/>
        <end position="677"/>
    </location>
</feature>
<dbReference type="PANTHER" id="PTHR24006:SF888">
    <property type="entry name" value="UBIQUITIN CARBOXYL-TERMINAL HYDROLASE 30"/>
    <property type="match status" value="1"/>
</dbReference>
<evidence type="ECO:0000256" key="1">
    <source>
        <dbReference type="ARBA" id="ARBA00000707"/>
    </source>
</evidence>
<evidence type="ECO:0000256" key="8">
    <source>
        <dbReference type="SAM" id="Coils"/>
    </source>
</evidence>
<sequence>MMVDPLKENSSTTRILHNASSKNESSESWLEWFVSWIQFFFSSSSTSSQSLENHKASFLSQDIDTEIENLQGTNLSPYKEAFLKILAMKQARDQEVDTSELEKNLCEALPKNAPLPEGSPTTDARAPVGLVNTGNDCFFNALLQMIFLAPELVELIINPDSQIRPLKQAYQMYRNAQLLGKSMELASYLRSMPCYLNIAAGQNDPHEAFLMMMNPFTAKSASPLAITTRTTRKYSPVNTSDSDDSDSDDIKSVKKTHPSEFCLQLQLKKGCAIEDLFEAYTAEEKLAERDKTETEIDNYQGKVKPETNRIKFVTPPKHFFINIKRYNNDLLKCSEPLGIGETFYLPSSCVKGNKGFKYELRSYAYHSGGTTGGHYWCNTRQGDSYYTCNDRTVVNSDSNTFEKGATQSHFLYAVRVDDDTSQEEINNGTKANKAKASEVYRDYVRKQAKGRDTTENQRLSFFIDFLKNDAPKEDKLETLQIIYDTMPDSFKKFVAGLLKTDQDDARKKLFELKDIEKKITTRHKGNIIEQYAALRKKKNVTKTIAYGDFELICDTLKDLAKLREKVECLKDLQKLSEGSDFNADLWAVTPYRQELLEQVPDAETLKDFLPEQLKNLEAEVEKLELIETQWLELRQTARDYSRKKAAAALTAQKAAEKKATSTVANDDTEHSSSSDKK</sequence>
<dbReference type="InterPro" id="IPR050164">
    <property type="entry name" value="Peptidase_C19"/>
</dbReference>
<dbReference type="InterPro" id="IPR001394">
    <property type="entry name" value="Peptidase_C19_UCH"/>
</dbReference>
<feature type="domain" description="USP" evidence="10">
    <location>
        <begin position="128"/>
        <end position="416"/>
    </location>
</feature>
<dbReference type="EMBL" id="JAAEJV010000006">
    <property type="protein sequence ID" value="MBF5058925.1"/>
    <property type="molecule type" value="Genomic_DNA"/>
</dbReference>
<keyword evidence="5" id="KW-0833">Ubl conjugation pathway</keyword>
<feature type="coiled-coil region" evidence="8">
    <location>
        <begin position="606"/>
        <end position="633"/>
    </location>
</feature>
<evidence type="ECO:0000256" key="7">
    <source>
        <dbReference type="ARBA" id="ARBA00022807"/>
    </source>
</evidence>
<keyword evidence="6" id="KW-0378">Hydrolase</keyword>
<evidence type="ECO:0000256" key="9">
    <source>
        <dbReference type="SAM" id="MobiDB-lite"/>
    </source>
</evidence>
<keyword evidence="8" id="KW-0175">Coiled coil</keyword>
<dbReference type="SUPFAM" id="SSF54001">
    <property type="entry name" value="Cysteine proteinases"/>
    <property type="match status" value="1"/>
</dbReference>
<evidence type="ECO:0000256" key="3">
    <source>
        <dbReference type="ARBA" id="ARBA00012759"/>
    </source>
</evidence>
<comment type="catalytic activity">
    <reaction evidence="1">
        <text>Thiol-dependent hydrolysis of ester, thioester, amide, peptide and isopeptide bonds formed by the C-terminal Gly of ubiquitin (a 76-residue protein attached to proteins as an intracellular targeting signal).</text>
        <dbReference type="EC" id="3.4.19.12"/>
    </reaction>
</comment>
<protein>
    <recommendedName>
        <fullName evidence="3">ubiquitinyl hydrolase 1</fullName>
        <ecNumber evidence="3">3.4.19.12</ecNumber>
    </recommendedName>
</protein>
<evidence type="ECO:0000256" key="6">
    <source>
        <dbReference type="ARBA" id="ARBA00022801"/>
    </source>
</evidence>
<dbReference type="InterPro" id="IPR028889">
    <property type="entry name" value="USP"/>
</dbReference>
<keyword evidence="7" id="KW-0788">Thiol protease</keyword>
<dbReference type="PROSITE" id="PS00972">
    <property type="entry name" value="USP_1"/>
    <property type="match status" value="1"/>
</dbReference>
<dbReference type="Pfam" id="PF00443">
    <property type="entry name" value="UCH"/>
    <property type="match status" value="1"/>
</dbReference>
<feature type="region of interest" description="Disordered" evidence="9">
    <location>
        <begin position="230"/>
        <end position="252"/>
    </location>
</feature>
<dbReference type="Proteomes" id="UP001194714">
    <property type="component" value="Unassembled WGS sequence"/>
</dbReference>
<keyword evidence="4" id="KW-0645">Protease</keyword>
<dbReference type="InterPro" id="IPR038765">
    <property type="entry name" value="Papain-like_cys_pep_sf"/>
</dbReference>
<name>A0ABS0AXR1_9BACT</name>
<dbReference type="EC" id="3.4.19.12" evidence="3"/>
<dbReference type="PROSITE" id="PS50235">
    <property type="entry name" value="USP_3"/>
    <property type="match status" value="1"/>
</dbReference>
<dbReference type="InterPro" id="IPR018200">
    <property type="entry name" value="USP_CS"/>
</dbReference>
<dbReference type="CDD" id="cd02257">
    <property type="entry name" value="Peptidase_C19"/>
    <property type="match status" value="1"/>
</dbReference>
<evidence type="ECO:0000256" key="5">
    <source>
        <dbReference type="ARBA" id="ARBA00022786"/>
    </source>
</evidence>
<organism evidence="11 12">
    <name type="scientific">Candidatus Neptunichlamydia vexilliferae</name>
    <dbReference type="NCBI Taxonomy" id="1651774"/>
    <lineage>
        <taxon>Bacteria</taxon>
        <taxon>Pseudomonadati</taxon>
        <taxon>Chlamydiota</taxon>
        <taxon>Chlamydiia</taxon>
        <taxon>Parachlamydiales</taxon>
        <taxon>Simkaniaceae</taxon>
        <taxon>Candidatus Neptunichlamydia</taxon>
    </lineage>
</organism>
<proteinExistence type="inferred from homology"/>
<evidence type="ECO:0000259" key="10">
    <source>
        <dbReference type="PROSITE" id="PS50235"/>
    </source>
</evidence>